<organism evidence="7 8">
    <name type="scientific">Magnetospirillum aberrantis SpK</name>
    <dbReference type="NCBI Taxonomy" id="908842"/>
    <lineage>
        <taxon>Bacteria</taxon>
        <taxon>Pseudomonadati</taxon>
        <taxon>Pseudomonadota</taxon>
        <taxon>Alphaproteobacteria</taxon>
        <taxon>Rhodospirillales</taxon>
        <taxon>Rhodospirillaceae</taxon>
        <taxon>Magnetospirillum</taxon>
    </lineage>
</organism>
<dbReference type="InterPro" id="IPR029057">
    <property type="entry name" value="PRTase-like"/>
</dbReference>
<keyword evidence="3 6" id="KW-0328">Glycosyltransferase</keyword>
<dbReference type="PANTHER" id="PTHR19278">
    <property type="entry name" value="OROTATE PHOSPHORIBOSYLTRANSFERASE"/>
    <property type="match status" value="1"/>
</dbReference>
<name>A0A7C9UZ92_9PROT</name>
<dbReference type="PANTHER" id="PTHR19278:SF9">
    <property type="entry name" value="URIDINE 5'-MONOPHOSPHATE SYNTHASE"/>
    <property type="match status" value="1"/>
</dbReference>
<feature type="binding site" description="in other chain" evidence="6">
    <location>
        <begin position="134"/>
        <end position="142"/>
    </location>
    <ligand>
        <name>5-phospho-alpha-D-ribose 1-diphosphate</name>
        <dbReference type="ChEBI" id="CHEBI:58017"/>
        <note>ligand shared between dimeric partners</note>
    </ligand>
</feature>
<dbReference type="Gene3D" id="3.40.50.2020">
    <property type="match status" value="1"/>
</dbReference>
<evidence type="ECO:0000256" key="3">
    <source>
        <dbReference type="ARBA" id="ARBA00022676"/>
    </source>
</evidence>
<gene>
    <name evidence="6" type="primary">pyrE</name>
    <name evidence="7" type="ORF">G4223_08630</name>
</gene>
<evidence type="ECO:0000313" key="7">
    <source>
        <dbReference type="EMBL" id="NFV80174.1"/>
    </source>
</evidence>
<feature type="binding site" evidence="6">
    <location>
        <position position="108"/>
    </location>
    <ligand>
        <name>5-phospho-alpha-D-ribose 1-diphosphate</name>
        <dbReference type="ChEBI" id="CHEBI:58017"/>
        <note>ligand shared between dimeric partners</note>
    </ligand>
</feature>
<feature type="binding site" evidence="6">
    <location>
        <position position="112"/>
    </location>
    <ligand>
        <name>5-phospho-alpha-D-ribose 1-diphosphate</name>
        <dbReference type="ChEBI" id="CHEBI:58017"/>
        <note>ligand shared between dimeric partners</note>
    </ligand>
</feature>
<comment type="subunit">
    <text evidence="6">Homodimer.</text>
</comment>
<evidence type="ECO:0000256" key="4">
    <source>
        <dbReference type="ARBA" id="ARBA00022679"/>
    </source>
</evidence>
<dbReference type="GO" id="GO:0004588">
    <property type="term" value="F:orotate phosphoribosyltransferase activity"/>
    <property type="evidence" value="ECO:0007669"/>
    <property type="project" value="UniProtKB-UniRule"/>
</dbReference>
<dbReference type="InterPro" id="IPR023031">
    <property type="entry name" value="OPRT"/>
</dbReference>
<evidence type="ECO:0000256" key="6">
    <source>
        <dbReference type="HAMAP-Rule" id="MF_01208"/>
    </source>
</evidence>
<dbReference type="RefSeq" id="WP_163677881.1">
    <property type="nucleotide sequence ID" value="NZ_JAAIYP010000035.1"/>
</dbReference>
<dbReference type="AlphaFoldDB" id="A0A7C9UZ92"/>
<dbReference type="GO" id="GO:0000287">
    <property type="term" value="F:magnesium ion binding"/>
    <property type="evidence" value="ECO:0007669"/>
    <property type="project" value="UniProtKB-UniRule"/>
</dbReference>
<comment type="function">
    <text evidence="6">Catalyzes the transfer of a ribosyl phosphate group from 5-phosphoribose 1-diphosphate to orotate, leading to the formation of orotidine monophosphate (OMP).</text>
</comment>
<comment type="similarity">
    <text evidence="6">Belongs to the purine/pyrimidine phosphoribosyltransferase family. PyrE subfamily.</text>
</comment>
<dbReference type="CDD" id="cd06223">
    <property type="entry name" value="PRTases_typeI"/>
    <property type="match status" value="1"/>
</dbReference>
<comment type="cofactor">
    <cofactor evidence="6">
        <name>Mg(2+)</name>
        <dbReference type="ChEBI" id="CHEBI:18420"/>
    </cofactor>
</comment>
<evidence type="ECO:0000256" key="1">
    <source>
        <dbReference type="ARBA" id="ARBA00004889"/>
    </source>
</evidence>
<accession>A0A7C9UZ92</accession>
<keyword evidence="5 6" id="KW-0665">Pyrimidine biosynthesis</keyword>
<dbReference type="GO" id="GO:0044205">
    <property type="term" value="P:'de novo' UMP biosynthetic process"/>
    <property type="evidence" value="ECO:0007669"/>
    <property type="project" value="UniProtKB-UniRule"/>
</dbReference>
<comment type="catalytic activity">
    <reaction evidence="6">
        <text>orotidine 5'-phosphate + diphosphate = orotate + 5-phospho-alpha-D-ribose 1-diphosphate</text>
        <dbReference type="Rhea" id="RHEA:10380"/>
        <dbReference type="ChEBI" id="CHEBI:30839"/>
        <dbReference type="ChEBI" id="CHEBI:33019"/>
        <dbReference type="ChEBI" id="CHEBI:57538"/>
        <dbReference type="ChEBI" id="CHEBI:58017"/>
        <dbReference type="EC" id="2.4.2.10"/>
    </reaction>
</comment>
<dbReference type="HAMAP" id="MF_01208">
    <property type="entry name" value="PyrE"/>
    <property type="match status" value="1"/>
</dbReference>
<dbReference type="UniPathway" id="UPA00070">
    <property type="reaction ID" value="UER00119"/>
</dbReference>
<keyword evidence="6" id="KW-0460">Magnesium</keyword>
<proteinExistence type="inferred from homology"/>
<dbReference type="NCBIfam" id="NF001729">
    <property type="entry name" value="PRK00455.1-3"/>
    <property type="match status" value="1"/>
</dbReference>
<dbReference type="EC" id="2.4.2.10" evidence="2 6"/>
<evidence type="ECO:0000313" key="8">
    <source>
        <dbReference type="Proteomes" id="UP000480684"/>
    </source>
</evidence>
<dbReference type="EMBL" id="JAAIYP010000035">
    <property type="protein sequence ID" value="NFV80174.1"/>
    <property type="molecule type" value="Genomic_DNA"/>
</dbReference>
<dbReference type="InterPro" id="IPR000836">
    <property type="entry name" value="PRTase_dom"/>
</dbReference>
<dbReference type="SUPFAM" id="SSF53271">
    <property type="entry name" value="PRTase-like"/>
    <property type="match status" value="1"/>
</dbReference>
<keyword evidence="4 6" id="KW-0808">Transferase</keyword>
<feature type="binding site" evidence="6">
    <location>
        <position position="138"/>
    </location>
    <ligand>
        <name>orotate</name>
        <dbReference type="ChEBI" id="CHEBI:30839"/>
    </ligand>
</feature>
<sequence>MQTASRTPEQKQAALTTARILLEIKAVNFRPEEPYILTSGWASPVYVDCRKVISFPRARAKISELATEAILRDVGYESVDAVAGGETAGIPYAAWISDRLKLPMLYVRKKPKGFGRNAQIEGDFQPGARVVLVEDLASDGASKVNFINALRDAGAECANSFVVFFYGVFPGALKHLNEMGVHLGYLCNWWDVLEVAEQENLFDRRTIEEVRNFLHDPVQWSKLHGGRAE</sequence>
<comment type="pathway">
    <text evidence="1 6">Pyrimidine metabolism; UMP biosynthesis via de novo pathway; UMP from orotate: step 1/2.</text>
</comment>
<keyword evidence="8" id="KW-1185">Reference proteome</keyword>
<evidence type="ECO:0000256" key="5">
    <source>
        <dbReference type="ARBA" id="ARBA00022975"/>
    </source>
</evidence>
<evidence type="ECO:0000256" key="2">
    <source>
        <dbReference type="ARBA" id="ARBA00011971"/>
    </source>
</evidence>
<feature type="binding site" description="in other chain" evidence="6">
    <location>
        <position position="109"/>
    </location>
    <ligand>
        <name>5-phospho-alpha-D-ribose 1-diphosphate</name>
        <dbReference type="ChEBI" id="CHEBI:58017"/>
        <note>ligand shared between dimeric partners</note>
    </ligand>
</feature>
<dbReference type="Proteomes" id="UP000480684">
    <property type="component" value="Unassembled WGS sequence"/>
</dbReference>
<reference evidence="7 8" key="1">
    <citation type="submission" date="2020-02" db="EMBL/GenBank/DDBJ databases">
        <authorList>
            <person name="Dziuba M."/>
            <person name="Kuznetsov B."/>
            <person name="Mardanov A."/>
            <person name="Ravin N."/>
            <person name="Grouzdev D."/>
        </authorList>
    </citation>
    <scope>NUCLEOTIDE SEQUENCE [LARGE SCALE GENOMIC DNA]</scope>
    <source>
        <strain evidence="7 8">SpK</strain>
    </source>
</reference>
<dbReference type="GO" id="GO:0019856">
    <property type="term" value="P:pyrimidine nucleobase biosynthetic process"/>
    <property type="evidence" value="ECO:0007669"/>
    <property type="project" value="TreeGrafter"/>
</dbReference>
<comment type="caution">
    <text evidence="6">Lacks conserved residue(s) required for the propagation of feature annotation.</text>
</comment>
<comment type="caution">
    <text evidence="7">The sequence shown here is derived from an EMBL/GenBank/DDBJ whole genome shotgun (WGS) entry which is preliminary data.</text>
</comment>
<protein>
    <recommendedName>
        <fullName evidence="2 6">Orotate phosphoribosyltransferase</fullName>
        <shortName evidence="6">OPRT</shortName>
        <shortName evidence="6">OPRTase</shortName>
        <ecNumber evidence="2 6">2.4.2.10</ecNumber>
    </recommendedName>
</protein>